<comment type="similarity">
    <text evidence="8">Belongs to the EutC family.</text>
</comment>
<dbReference type="GO" id="GO:0008851">
    <property type="term" value="F:ethanolamine ammonia-lyase activity"/>
    <property type="evidence" value="ECO:0007669"/>
    <property type="project" value="UniProtKB-UniRule"/>
</dbReference>
<feature type="binding site" evidence="8">
    <location>
        <position position="215"/>
    </location>
    <ligand>
        <name>adenosylcob(III)alamin</name>
        <dbReference type="ChEBI" id="CHEBI:18408"/>
    </ligand>
</feature>
<comment type="subcellular location">
    <subcellularLocation>
        <location evidence="8">Bacterial microcompartment</location>
    </subcellularLocation>
</comment>
<keyword evidence="4 8" id="KW-1283">Bacterial microcompartment</keyword>
<dbReference type="InterPro" id="IPR042255">
    <property type="entry name" value="EutC_N"/>
</dbReference>
<dbReference type="EMBL" id="QGGI01000003">
    <property type="protein sequence ID" value="PWJ95945.1"/>
    <property type="molecule type" value="Genomic_DNA"/>
</dbReference>
<evidence type="ECO:0000256" key="8">
    <source>
        <dbReference type="HAMAP-Rule" id="MF_00601"/>
    </source>
</evidence>
<comment type="cofactor">
    <cofactor evidence="8">
        <name>adenosylcob(III)alamin</name>
        <dbReference type="ChEBI" id="CHEBI:18408"/>
    </cofactor>
    <text evidence="8">Binds between the large and small subunits.</text>
</comment>
<evidence type="ECO:0000256" key="1">
    <source>
        <dbReference type="ARBA" id="ARBA00022628"/>
    </source>
</evidence>
<evidence type="ECO:0000256" key="2">
    <source>
        <dbReference type="ARBA" id="ARBA00023239"/>
    </source>
</evidence>
<dbReference type="Gene3D" id="3.40.50.11240">
    <property type="entry name" value="Ethanolamine ammonia-lyase light chain (EutC)"/>
    <property type="match status" value="1"/>
</dbReference>
<evidence type="ECO:0000256" key="4">
    <source>
        <dbReference type="ARBA" id="ARBA00024446"/>
    </source>
</evidence>
<proteinExistence type="inferred from homology"/>
<dbReference type="Proteomes" id="UP000245921">
    <property type="component" value="Unassembled WGS sequence"/>
</dbReference>
<dbReference type="InterPro" id="IPR042251">
    <property type="entry name" value="EutC_C"/>
</dbReference>
<evidence type="ECO:0000313" key="9">
    <source>
        <dbReference type="EMBL" id="PWJ95945.1"/>
    </source>
</evidence>
<comment type="pathway">
    <text evidence="8">Amine and polyamine degradation; ethanolamine degradation.</text>
</comment>
<accession>A0AA45HJI2</accession>
<evidence type="ECO:0000256" key="7">
    <source>
        <dbReference type="ARBA" id="ARBA00069181"/>
    </source>
</evidence>
<dbReference type="GO" id="GO:0031471">
    <property type="term" value="C:ethanolamine degradation polyhedral organelle"/>
    <property type="evidence" value="ECO:0007669"/>
    <property type="project" value="UniProtKB-UniRule"/>
</dbReference>
<keyword evidence="2 8" id="KW-0456">Lyase</keyword>
<dbReference type="GO" id="GO:0046336">
    <property type="term" value="P:ethanolamine catabolic process"/>
    <property type="evidence" value="ECO:0007669"/>
    <property type="project" value="UniProtKB-UniRule"/>
</dbReference>
<evidence type="ECO:0000256" key="3">
    <source>
        <dbReference type="ARBA" id="ARBA00023285"/>
    </source>
</evidence>
<dbReference type="HAMAP" id="MF_00601">
    <property type="entry name" value="EutC"/>
    <property type="match status" value="1"/>
</dbReference>
<keyword evidence="1 8" id="KW-0846">Cobalamin</keyword>
<protein>
    <recommendedName>
        <fullName evidence="7 8">Ethanolamine ammonia-lyase small subunit</fullName>
        <shortName evidence="8">EAL small subunit</shortName>
        <ecNumber evidence="6 8">4.3.1.7</ecNumber>
    </recommendedName>
</protein>
<comment type="caution">
    <text evidence="9">The sequence shown here is derived from an EMBL/GenBank/DDBJ whole genome shotgun (WGS) entry which is preliminary data.</text>
</comment>
<dbReference type="RefSeq" id="WP_109604062.1">
    <property type="nucleotide sequence ID" value="NZ_QGGI01000003.1"/>
</dbReference>
<comment type="catalytic activity">
    <reaction evidence="5 8">
        <text>ethanolamine = acetaldehyde + NH4(+)</text>
        <dbReference type="Rhea" id="RHEA:15313"/>
        <dbReference type="ChEBI" id="CHEBI:15343"/>
        <dbReference type="ChEBI" id="CHEBI:28938"/>
        <dbReference type="ChEBI" id="CHEBI:57603"/>
        <dbReference type="EC" id="4.3.1.7"/>
    </reaction>
</comment>
<dbReference type="AlphaFoldDB" id="A0AA45HJI2"/>
<keyword evidence="3 8" id="KW-0170">Cobalt</keyword>
<dbReference type="PANTHER" id="PTHR39330:SF1">
    <property type="entry name" value="ETHANOLAMINE AMMONIA-LYASE SMALL SUBUNIT"/>
    <property type="match status" value="1"/>
</dbReference>
<dbReference type="PANTHER" id="PTHR39330">
    <property type="entry name" value="ETHANOLAMINE AMMONIA-LYASE LIGHT CHAIN"/>
    <property type="match status" value="1"/>
</dbReference>
<comment type="function">
    <text evidence="8">Catalyzes the deamination of various vicinal amino-alcohols to oxo compounds. Allows this organism to utilize ethanolamine as the sole source of nitrogen and carbon in the presence of external vitamin B12.</text>
</comment>
<dbReference type="InterPro" id="IPR009246">
    <property type="entry name" value="EutC"/>
</dbReference>
<keyword evidence="10" id="KW-1185">Reference proteome</keyword>
<evidence type="ECO:0000256" key="6">
    <source>
        <dbReference type="ARBA" id="ARBA00067005"/>
    </source>
</evidence>
<comment type="subunit">
    <text evidence="8">The basic unit is a heterodimer which dimerizes to form tetramers. The heterotetramers trimerize; 6 large subunits form a core ring with 6 small subunits projecting outwards.</text>
</comment>
<dbReference type="GO" id="GO:0031419">
    <property type="term" value="F:cobalamin binding"/>
    <property type="evidence" value="ECO:0007669"/>
    <property type="project" value="UniProtKB-UniRule"/>
</dbReference>
<dbReference type="GO" id="GO:0009350">
    <property type="term" value="C:ethanolamine ammonia-lyase complex"/>
    <property type="evidence" value="ECO:0007669"/>
    <property type="project" value="UniProtKB-UniRule"/>
</dbReference>
<sequence length="302" mass="33136">MQLESSELKKLVEQVLNEMTSGNTEKVKEEVINKVQQTNNITSDSNIEEGCIEDITETDLKTQLLVENPADREGYLKMKQNTPARIGVGRAGVRYKTLSSLRFRADHAAAQDAVFSYVSDEFLNEMGLFTVQSKCKTKDEYITRPDLGRKINEEGIDLIKEKCKINPTVQILIADGLSSSAIEANLKDILPSIVQGLKGFNIDIGTTFFVKLGRVGVMDHVSEITNAEVTCLLVGERPGLVTAESMSAYIAYKAKVNMPEARRTVISNIHKGGTSAVEAGAHIAELIKTMLEKKASGIELKA</sequence>
<dbReference type="EC" id="4.3.1.7" evidence="6 8"/>
<dbReference type="Pfam" id="PF05985">
    <property type="entry name" value="EutC"/>
    <property type="match status" value="1"/>
</dbReference>
<dbReference type="GO" id="GO:0006520">
    <property type="term" value="P:amino acid metabolic process"/>
    <property type="evidence" value="ECO:0007669"/>
    <property type="project" value="InterPro"/>
</dbReference>
<gene>
    <name evidence="8" type="primary">eutC</name>
    <name evidence="9" type="ORF">C7380_103124</name>
</gene>
<name>A0AA45HJI2_9BACT</name>
<dbReference type="PIRSF" id="PIRSF018982">
    <property type="entry name" value="EutC"/>
    <property type="match status" value="1"/>
</dbReference>
<feature type="binding site" evidence="8">
    <location>
        <position position="236"/>
    </location>
    <ligand>
        <name>adenosylcob(III)alamin</name>
        <dbReference type="ChEBI" id="CHEBI:18408"/>
    </ligand>
</feature>
<organism evidence="9 10">
    <name type="scientific">Oceanotoga teriensis</name>
    <dbReference type="NCBI Taxonomy" id="515440"/>
    <lineage>
        <taxon>Bacteria</taxon>
        <taxon>Thermotogati</taxon>
        <taxon>Thermotogota</taxon>
        <taxon>Thermotogae</taxon>
        <taxon>Petrotogales</taxon>
        <taxon>Petrotogaceae</taxon>
        <taxon>Oceanotoga</taxon>
    </lineage>
</organism>
<evidence type="ECO:0000313" key="10">
    <source>
        <dbReference type="Proteomes" id="UP000245921"/>
    </source>
</evidence>
<reference evidence="9 10" key="1">
    <citation type="submission" date="2018-05" db="EMBL/GenBank/DDBJ databases">
        <title>Genomic Encyclopedia of Type Strains, Phase IV (KMG-IV): sequencing the most valuable type-strain genomes for metagenomic binning, comparative biology and taxonomic classification.</title>
        <authorList>
            <person name="Goeker M."/>
        </authorList>
    </citation>
    <scope>NUCLEOTIDE SEQUENCE [LARGE SCALE GENOMIC DNA]</scope>
    <source>
        <strain evidence="9 10">DSM 24906</strain>
    </source>
</reference>
<dbReference type="Gene3D" id="1.10.30.40">
    <property type="entry name" value="Ethanolamine ammonia-lyase light chain (EutC), N-terminal domain"/>
    <property type="match status" value="1"/>
</dbReference>
<dbReference type="NCBIfam" id="NF003971">
    <property type="entry name" value="PRK05465.1"/>
    <property type="match status" value="1"/>
</dbReference>
<dbReference type="FunFam" id="3.40.50.11240:FF:000001">
    <property type="entry name" value="Ethanolamine ammonia-lyase light chain"/>
    <property type="match status" value="1"/>
</dbReference>
<dbReference type="FunFam" id="1.10.30.40:FF:000001">
    <property type="entry name" value="Ethanolamine ammonia-lyase light chain"/>
    <property type="match status" value="1"/>
</dbReference>
<comment type="caution">
    <text evidence="8">Lacks conserved residue(s) required for the propagation of feature annotation.</text>
</comment>
<evidence type="ECO:0000256" key="5">
    <source>
        <dbReference type="ARBA" id="ARBA00052081"/>
    </source>
</evidence>